<dbReference type="SUPFAM" id="SSF69118">
    <property type="entry name" value="AhpD-like"/>
    <property type="match status" value="1"/>
</dbReference>
<dbReference type="InterPro" id="IPR004675">
    <property type="entry name" value="AhpD_core"/>
</dbReference>
<dbReference type="InterPro" id="IPR003779">
    <property type="entry name" value="CMD-like"/>
</dbReference>
<evidence type="ECO:0000259" key="1">
    <source>
        <dbReference type="Pfam" id="PF02627"/>
    </source>
</evidence>
<gene>
    <name evidence="2" type="ORF">RJN63_04110</name>
</gene>
<feature type="domain" description="Carboxymuconolactone decarboxylase-like" evidence="1">
    <location>
        <begin position="21"/>
        <end position="94"/>
    </location>
</feature>
<dbReference type="PANTHER" id="PTHR34846:SF10">
    <property type="entry name" value="CYTOPLASMIC PROTEIN"/>
    <property type="match status" value="1"/>
</dbReference>
<dbReference type="RefSeq" id="WP_034336526.1">
    <property type="nucleotide sequence ID" value="NZ_JAVLSM010000001.1"/>
</dbReference>
<accession>A0AAE4G7A7</accession>
<dbReference type="AlphaFoldDB" id="A0AAE4G7A7"/>
<dbReference type="Pfam" id="PF02627">
    <property type="entry name" value="CMD"/>
    <property type="match status" value="1"/>
</dbReference>
<evidence type="ECO:0000313" key="2">
    <source>
        <dbReference type="EMBL" id="MDT0336002.1"/>
    </source>
</evidence>
<name>A0AAE4G7A7_9BURK</name>
<sequence length="150" mass="16451">MSARIDLYKNATAAYDGLLAVNRHLKQCSLPAELVELVFLRVSLINGCAYCIDKHSRDLLSSGMPVDKLVLVPVWQEAGALFTPREQAALAWAEVVTRIDQTAAPDADYQAVIQHFTAQEYSELTIAIALMNAMNRLAIPGRMPPQAARA</sequence>
<dbReference type="InterPro" id="IPR029032">
    <property type="entry name" value="AhpD-like"/>
</dbReference>
<comment type="caution">
    <text evidence="2">The sequence shown here is derived from an EMBL/GenBank/DDBJ whole genome shotgun (WGS) entry which is preliminary data.</text>
</comment>
<dbReference type="EMBL" id="JAVRAA010000002">
    <property type="protein sequence ID" value="MDT0336002.1"/>
    <property type="molecule type" value="Genomic_DNA"/>
</dbReference>
<protein>
    <submittedName>
        <fullName evidence="2">Carboxymuconolactone decarboxylase family protein</fullName>
    </submittedName>
</protein>
<dbReference type="GO" id="GO:0051920">
    <property type="term" value="F:peroxiredoxin activity"/>
    <property type="evidence" value="ECO:0007669"/>
    <property type="project" value="InterPro"/>
</dbReference>
<dbReference type="NCBIfam" id="TIGR00778">
    <property type="entry name" value="ahpD_dom"/>
    <property type="match status" value="1"/>
</dbReference>
<organism evidence="2">
    <name type="scientific">Herbaspirillum huttiense subsp. nephrolepidis</name>
    <dbReference type="NCBI Taxonomy" id="3075126"/>
    <lineage>
        <taxon>Bacteria</taxon>
        <taxon>Pseudomonadati</taxon>
        <taxon>Pseudomonadota</taxon>
        <taxon>Betaproteobacteria</taxon>
        <taxon>Burkholderiales</taxon>
        <taxon>Oxalobacteraceae</taxon>
        <taxon>Herbaspirillum</taxon>
    </lineage>
</organism>
<proteinExistence type="predicted"/>
<reference evidence="2" key="1">
    <citation type="submission" date="2023-02" db="EMBL/GenBank/DDBJ databases">
        <title>Description of Herbaspirillum huttiense subsp. nephrolepsisexaltata and Herbaspirillum huttiense subsp. lycopersicon.</title>
        <authorList>
            <person name="Poudel M."/>
            <person name="Sharma A."/>
            <person name="Goss E."/>
            <person name="Tapia J.H."/>
            <person name="Harmon C.M."/>
            <person name="Jones J.B."/>
        </authorList>
    </citation>
    <scope>NUCLEOTIDE SEQUENCE</scope>
    <source>
        <strain evidence="2">NC40101</strain>
    </source>
</reference>
<dbReference type="Gene3D" id="1.20.1290.10">
    <property type="entry name" value="AhpD-like"/>
    <property type="match status" value="1"/>
</dbReference>
<dbReference type="PANTHER" id="PTHR34846">
    <property type="entry name" value="4-CARBOXYMUCONOLACTONE DECARBOXYLASE FAMILY PROTEIN (AFU_ORTHOLOGUE AFUA_6G11590)"/>
    <property type="match status" value="1"/>
</dbReference>